<evidence type="ECO:0000313" key="2">
    <source>
        <dbReference type="EMBL" id="KAH3870285.1"/>
    </source>
</evidence>
<evidence type="ECO:0000256" key="1">
    <source>
        <dbReference type="SAM" id="MobiDB-lite"/>
    </source>
</evidence>
<comment type="caution">
    <text evidence="2">The sequence shown here is derived from an EMBL/GenBank/DDBJ whole genome shotgun (WGS) entry which is preliminary data.</text>
</comment>
<feature type="compositionally biased region" description="Polar residues" evidence="1">
    <location>
        <begin position="44"/>
        <end position="53"/>
    </location>
</feature>
<accession>A0A9D4RL62</accession>
<protein>
    <submittedName>
        <fullName evidence="2">Uncharacterized protein</fullName>
    </submittedName>
</protein>
<gene>
    <name evidence="2" type="ORF">DPMN_033467</name>
</gene>
<reference evidence="2" key="1">
    <citation type="journal article" date="2019" name="bioRxiv">
        <title>The Genome of the Zebra Mussel, Dreissena polymorpha: A Resource for Invasive Species Research.</title>
        <authorList>
            <person name="McCartney M.A."/>
            <person name="Auch B."/>
            <person name="Kono T."/>
            <person name="Mallez S."/>
            <person name="Zhang Y."/>
            <person name="Obille A."/>
            <person name="Becker A."/>
            <person name="Abrahante J.E."/>
            <person name="Garbe J."/>
            <person name="Badalamenti J.P."/>
            <person name="Herman A."/>
            <person name="Mangelson H."/>
            <person name="Liachko I."/>
            <person name="Sullivan S."/>
            <person name="Sone E.D."/>
            <person name="Koren S."/>
            <person name="Silverstein K.A.T."/>
            <person name="Beckman K.B."/>
            <person name="Gohl D.M."/>
        </authorList>
    </citation>
    <scope>NUCLEOTIDE SEQUENCE</scope>
    <source>
        <strain evidence="2">Duluth1</strain>
        <tissue evidence="2">Whole animal</tissue>
    </source>
</reference>
<feature type="region of interest" description="Disordered" evidence="1">
    <location>
        <begin position="44"/>
        <end position="79"/>
    </location>
</feature>
<name>A0A9D4RL62_DREPO</name>
<feature type="compositionally biased region" description="Low complexity" evidence="1">
    <location>
        <begin position="116"/>
        <end position="127"/>
    </location>
</feature>
<sequence length="214" mass="23472">MSNPENWGAKEYREELQKIGIKAPVSLTKAALKALYKENSVRNSDNDNAQINIRSEERLRSRSPIMRQQNDTSTISSQGANNSQIDIGLCLSTLSNTMSAFTETMKHLNEKGNGSGSTDTSTTSTDSPTLEDIYRGISPDFSSVFNSCDIDSLRLRASENRNGIPASQLGHLDIVSDSLRKQIEAGRDVNLAALLIPGFDMNNDAFKNDSLYCS</sequence>
<dbReference type="EMBL" id="JAIWYP010000002">
    <property type="protein sequence ID" value="KAH3870285.1"/>
    <property type="molecule type" value="Genomic_DNA"/>
</dbReference>
<dbReference type="Proteomes" id="UP000828390">
    <property type="component" value="Unassembled WGS sequence"/>
</dbReference>
<organism evidence="2 3">
    <name type="scientific">Dreissena polymorpha</name>
    <name type="common">Zebra mussel</name>
    <name type="synonym">Mytilus polymorpha</name>
    <dbReference type="NCBI Taxonomy" id="45954"/>
    <lineage>
        <taxon>Eukaryota</taxon>
        <taxon>Metazoa</taxon>
        <taxon>Spiralia</taxon>
        <taxon>Lophotrochozoa</taxon>
        <taxon>Mollusca</taxon>
        <taxon>Bivalvia</taxon>
        <taxon>Autobranchia</taxon>
        <taxon>Heteroconchia</taxon>
        <taxon>Euheterodonta</taxon>
        <taxon>Imparidentia</taxon>
        <taxon>Neoheterodontei</taxon>
        <taxon>Myida</taxon>
        <taxon>Dreissenoidea</taxon>
        <taxon>Dreissenidae</taxon>
        <taxon>Dreissena</taxon>
    </lineage>
</organism>
<proteinExistence type="predicted"/>
<feature type="compositionally biased region" description="Polar residues" evidence="1">
    <location>
        <begin position="66"/>
        <end position="79"/>
    </location>
</feature>
<keyword evidence="3" id="KW-1185">Reference proteome</keyword>
<reference evidence="2" key="2">
    <citation type="submission" date="2020-11" db="EMBL/GenBank/DDBJ databases">
        <authorList>
            <person name="McCartney M.A."/>
            <person name="Auch B."/>
            <person name="Kono T."/>
            <person name="Mallez S."/>
            <person name="Becker A."/>
            <person name="Gohl D.M."/>
            <person name="Silverstein K.A.T."/>
            <person name="Koren S."/>
            <person name="Bechman K.B."/>
            <person name="Herman A."/>
            <person name="Abrahante J.E."/>
            <person name="Garbe J."/>
        </authorList>
    </citation>
    <scope>NUCLEOTIDE SEQUENCE</scope>
    <source>
        <strain evidence="2">Duluth1</strain>
        <tissue evidence="2">Whole animal</tissue>
    </source>
</reference>
<feature type="region of interest" description="Disordered" evidence="1">
    <location>
        <begin position="108"/>
        <end position="130"/>
    </location>
</feature>
<dbReference type="AlphaFoldDB" id="A0A9D4RL62"/>
<evidence type="ECO:0000313" key="3">
    <source>
        <dbReference type="Proteomes" id="UP000828390"/>
    </source>
</evidence>